<dbReference type="RefSeq" id="XP_040658798.1">
    <property type="nucleotide sequence ID" value="XM_040797915.1"/>
</dbReference>
<evidence type="ECO:0000256" key="1">
    <source>
        <dbReference type="SAM" id="MobiDB-lite"/>
    </source>
</evidence>
<proteinExistence type="predicted"/>
<evidence type="ECO:0000313" key="3">
    <source>
        <dbReference type="Proteomes" id="UP000076580"/>
    </source>
</evidence>
<dbReference type="GeneID" id="63713219"/>
<organism evidence="2 3">
    <name type="scientific">Drechmeria coniospora</name>
    <name type="common">Nematophagous fungus</name>
    <name type="synonym">Meria coniospora</name>
    <dbReference type="NCBI Taxonomy" id="98403"/>
    <lineage>
        <taxon>Eukaryota</taxon>
        <taxon>Fungi</taxon>
        <taxon>Dikarya</taxon>
        <taxon>Ascomycota</taxon>
        <taxon>Pezizomycotina</taxon>
        <taxon>Sordariomycetes</taxon>
        <taxon>Hypocreomycetidae</taxon>
        <taxon>Hypocreales</taxon>
        <taxon>Ophiocordycipitaceae</taxon>
        <taxon>Drechmeria</taxon>
    </lineage>
</organism>
<dbReference type="InParanoid" id="A0A151GQR9"/>
<dbReference type="Proteomes" id="UP000076580">
    <property type="component" value="Chromosome 01"/>
</dbReference>
<reference evidence="2 3" key="1">
    <citation type="journal article" date="2016" name="Sci. Rep.">
        <title>Insights into Adaptations to a Near-Obligate Nematode Endoparasitic Lifestyle from the Finished Genome of Drechmeria coniospora.</title>
        <authorList>
            <person name="Zhang L."/>
            <person name="Zhou Z."/>
            <person name="Guo Q."/>
            <person name="Fokkens L."/>
            <person name="Miskei M."/>
            <person name="Pocsi I."/>
            <person name="Zhang W."/>
            <person name="Chen M."/>
            <person name="Wang L."/>
            <person name="Sun Y."/>
            <person name="Donzelli B.G."/>
            <person name="Gibson D.M."/>
            <person name="Nelson D.R."/>
            <person name="Luo J.G."/>
            <person name="Rep M."/>
            <person name="Liu H."/>
            <person name="Yang S."/>
            <person name="Wang J."/>
            <person name="Krasnoff S.B."/>
            <person name="Xu Y."/>
            <person name="Molnar I."/>
            <person name="Lin M."/>
        </authorList>
    </citation>
    <scope>NUCLEOTIDE SEQUENCE [LARGE SCALE GENOMIC DNA]</scope>
    <source>
        <strain evidence="2 3">ARSEF 6962</strain>
    </source>
</reference>
<comment type="caution">
    <text evidence="2">The sequence shown here is derived from an EMBL/GenBank/DDBJ whole genome shotgun (WGS) entry which is preliminary data.</text>
</comment>
<sequence length="96" mass="10317">MPFFSSTKLTSAYGPFADRESARSILTDIIGSSRPNSAKNSPACSKPSSETSSETSSIASKFANDRKSSTTPSTRSLNKKEPLVKTIPTPPMRFVN</sequence>
<evidence type="ECO:0000313" key="2">
    <source>
        <dbReference type="EMBL" id="KYK59446.1"/>
    </source>
</evidence>
<accession>A0A151GQR9</accession>
<name>A0A151GQR9_DRECN</name>
<feature type="compositionally biased region" description="Low complexity" evidence="1">
    <location>
        <begin position="41"/>
        <end position="61"/>
    </location>
</feature>
<gene>
    <name evidence="2" type="ORF">DCS_00576</name>
</gene>
<protein>
    <submittedName>
        <fullName evidence="2">Uncharacterized protein</fullName>
    </submittedName>
</protein>
<dbReference type="AlphaFoldDB" id="A0A151GQR9"/>
<dbReference type="EMBL" id="LAYC01000001">
    <property type="protein sequence ID" value="KYK59446.1"/>
    <property type="molecule type" value="Genomic_DNA"/>
</dbReference>
<feature type="region of interest" description="Disordered" evidence="1">
    <location>
        <begin position="29"/>
        <end position="96"/>
    </location>
</feature>
<keyword evidence="3" id="KW-1185">Reference proteome</keyword>